<proteinExistence type="predicted"/>
<dbReference type="SUPFAM" id="SSF46565">
    <property type="entry name" value="Chaperone J-domain"/>
    <property type="match status" value="1"/>
</dbReference>
<organism evidence="5 6">
    <name type="scientific">Plenodomus tracheiphilus IPT5</name>
    <dbReference type="NCBI Taxonomy" id="1408161"/>
    <lineage>
        <taxon>Eukaryota</taxon>
        <taxon>Fungi</taxon>
        <taxon>Dikarya</taxon>
        <taxon>Ascomycota</taxon>
        <taxon>Pezizomycotina</taxon>
        <taxon>Dothideomycetes</taxon>
        <taxon>Pleosporomycetidae</taxon>
        <taxon>Pleosporales</taxon>
        <taxon>Pleosporineae</taxon>
        <taxon>Leptosphaeriaceae</taxon>
        <taxon>Plenodomus</taxon>
    </lineage>
</organism>
<dbReference type="SMART" id="SM00271">
    <property type="entry name" value="DnaJ"/>
    <property type="match status" value="1"/>
</dbReference>
<keyword evidence="3" id="KW-0812">Transmembrane</keyword>
<accession>A0A6A7BDD3</accession>
<evidence type="ECO:0000256" key="3">
    <source>
        <dbReference type="SAM" id="Phobius"/>
    </source>
</evidence>
<dbReference type="Gene3D" id="1.10.287.110">
    <property type="entry name" value="DnaJ domain"/>
    <property type="match status" value="1"/>
</dbReference>
<feature type="domain" description="J" evidence="4">
    <location>
        <begin position="80"/>
        <end position="148"/>
    </location>
</feature>
<dbReference type="EMBL" id="MU006295">
    <property type="protein sequence ID" value="KAF2853521.1"/>
    <property type="molecule type" value="Genomic_DNA"/>
</dbReference>
<feature type="transmembrane region" description="Helical" evidence="3">
    <location>
        <begin position="54"/>
        <end position="71"/>
    </location>
</feature>
<dbReference type="CDD" id="cd06257">
    <property type="entry name" value="DnaJ"/>
    <property type="match status" value="1"/>
</dbReference>
<dbReference type="PANTHER" id="PTHR44360:SF1">
    <property type="entry name" value="DNAJ HOMOLOG SUBFAMILY B MEMBER 9"/>
    <property type="match status" value="1"/>
</dbReference>
<evidence type="ECO:0000256" key="1">
    <source>
        <dbReference type="ARBA" id="ARBA00023186"/>
    </source>
</evidence>
<dbReference type="InterPro" id="IPR001623">
    <property type="entry name" value="DnaJ_domain"/>
</dbReference>
<dbReference type="InterPro" id="IPR036869">
    <property type="entry name" value="J_dom_sf"/>
</dbReference>
<dbReference type="GO" id="GO:0051087">
    <property type="term" value="F:protein-folding chaperone binding"/>
    <property type="evidence" value="ECO:0007669"/>
    <property type="project" value="TreeGrafter"/>
</dbReference>
<dbReference type="GO" id="GO:0051787">
    <property type="term" value="F:misfolded protein binding"/>
    <property type="evidence" value="ECO:0007669"/>
    <property type="project" value="TreeGrafter"/>
</dbReference>
<dbReference type="PRINTS" id="PR00625">
    <property type="entry name" value="JDOMAIN"/>
</dbReference>
<dbReference type="GO" id="GO:0005783">
    <property type="term" value="C:endoplasmic reticulum"/>
    <property type="evidence" value="ECO:0007669"/>
    <property type="project" value="TreeGrafter"/>
</dbReference>
<evidence type="ECO:0000313" key="5">
    <source>
        <dbReference type="EMBL" id="KAF2853521.1"/>
    </source>
</evidence>
<dbReference type="Proteomes" id="UP000799423">
    <property type="component" value="Unassembled WGS sequence"/>
</dbReference>
<keyword evidence="3" id="KW-0472">Membrane</keyword>
<reference evidence="5" key="1">
    <citation type="submission" date="2020-01" db="EMBL/GenBank/DDBJ databases">
        <authorList>
            <consortium name="DOE Joint Genome Institute"/>
            <person name="Haridas S."/>
            <person name="Albert R."/>
            <person name="Binder M."/>
            <person name="Bloem J."/>
            <person name="Labutti K."/>
            <person name="Salamov A."/>
            <person name="Andreopoulos B."/>
            <person name="Baker S.E."/>
            <person name="Barry K."/>
            <person name="Bills G."/>
            <person name="Bluhm B.H."/>
            <person name="Cannon C."/>
            <person name="Castanera R."/>
            <person name="Culley D.E."/>
            <person name="Daum C."/>
            <person name="Ezra D."/>
            <person name="Gonzalez J.B."/>
            <person name="Henrissat B."/>
            <person name="Kuo A."/>
            <person name="Liang C."/>
            <person name="Lipzen A."/>
            <person name="Lutzoni F."/>
            <person name="Magnuson J."/>
            <person name="Mondo S."/>
            <person name="Nolan M."/>
            <person name="Ohm R."/>
            <person name="Pangilinan J."/>
            <person name="Park H.-J."/>
            <person name="Ramirez L."/>
            <person name="Alfaro M."/>
            <person name="Sun H."/>
            <person name="Tritt A."/>
            <person name="Yoshinaga Y."/>
            <person name="Zwiers L.-H."/>
            <person name="Turgeon B.G."/>
            <person name="Goodwin S.B."/>
            <person name="Spatafora J.W."/>
            <person name="Crous P.W."/>
            <person name="Grigoriev I.V."/>
        </authorList>
    </citation>
    <scope>NUCLEOTIDE SEQUENCE</scope>
    <source>
        <strain evidence="5">IPT5</strain>
    </source>
</reference>
<dbReference type="Pfam" id="PF00226">
    <property type="entry name" value="DnaJ"/>
    <property type="match status" value="1"/>
</dbReference>
<evidence type="ECO:0000256" key="2">
    <source>
        <dbReference type="SAM" id="MobiDB-lite"/>
    </source>
</evidence>
<dbReference type="PANTHER" id="PTHR44360">
    <property type="entry name" value="DNAJ HOMOLOG SUBFAMILY B MEMBER 9"/>
    <property type="match status" value="1"/>
</dbReference>
<keyword evidence="1" id="KW-0143">Chaperone</keyword>
<dbReference type="OrthoDB" id="436519at2759"/>
<keyword evidence="3" id="KW-1133">Transmembrane helix</keyword>
<dbReference type="PROSITE" id="PS50076">
    <property type="entry name" value="DNAJ_2"/>
    <property type="match status" value="1"/>
</dbReference>
<feature type="region of interest" description="Disordered" evidence="2">
    <location>
        <begin position="348"/>
        <end position="368"/>
    </location>
</feature>
<feature type="transmembrane region" description="Helical" evidence="3">
    <location>
        <begin position="175"/>
        <end position="194"/>
    </location>
</feature>
<feature type="transmembrane region" description="Helical" evidence="3">
    <location>
        <begin position="12"/>
        <end position="33"/>
    </location>
</feature>
<dbReference type="InterPro" id="IPR051948">
    <property type="entry name" value="Hsp70_co-chaperone_J-domain"/>
</dbReference>
<name>A0A6A7BDD3_9PLEO</name>
<protein>
    <submittedName>
        <fullName evidence="5">Membrane associated DnaJ chaperone-like protein</fullName>
    </submittedName>
</protein>
<keyword evidence="6" id="KW-1185">Reference proteome</keyword>
<evidence type="ECO:0000313" key="6">
    <source>
        <dbReference type="Proteomes" id="UP000799423"/>
    </source>
</evidence>
<evidence type="ECO:0000259" key="4">
    <source>
        <dbReference type="PROSITE" id="PS50076"/>
    </source>
</evidence>
<gene>
    <name evidence="5" type="ORF">T440DRAFT_465909</name>
</gene>
<dbReference type="GO" id="GO:0036503">
    <property type="term" value="P:ERAD pathway"/>
    <property type="evidence" value="ECO:0007669"/>
    <property type="project" value="TreeGrafter"/>
</dbReference>
<dbReference type="AlphaFoldDB" id="A0A6A7BDD3"/>
<sequence>MDLSWDALVPFLVWQFLIPLASGWTQSILYSIFIRAGEPKPQPGSVRFVKHRRNILIAIYAAYFIFTIYEVDWNLQRSSNAYNVLGVPIDVNDSGINSRFRRLTIKYHPDKIGPNIDPAQANDYYIHLKSSRDIILDPVKRFAYDRFGPSILARCSPSTCVTAKDFIFQGLSDMVVIYGALFAVLVGANALGFMTEGSYWRYLGLLAVAALEVRTVIRSDYPAFLASYINPFLVATKIRPPYLPFQVIAIVKKASVSLVQFLTLLIPLYRADPSRPTLPAEDSVDAQHKQLDRLSLFVAEANKDASRLLEMESIPYRDNEKAKSELREALKKFMVNNVVHQEREVRNAMGQSMAKRRAGVPHGAQGTR</sequence>